<name>A0A5P1EKF3_ASPOF</name>
<dbReference type="GO" id="GO:0003676">
    <property type="term" value="F:nucleic acid binding"/>
    <property type="evidence" value="ECO:0007669"/>
    <property type="project" value="InterPro"/>
</dbReference>
<sequence>MMLLFRRCPSFMRLKEDYMMRKLEFFRDKVGVGPREMLRNAWVLMLSLETRLMPRYELMKGLKERGLDLPGGSMCKAFAMNHLKFENSFVNRFEDGEGSDLVKGYRRSLAAVKKVETSSESSS</sequence>
<evidence type="ECO:0000313" key="5">
    <source>
        <dbReference type="Proteomes" id="UP000243459"/>
    </source>
</evidence>
<reference evidence="5" key="1">
    <citation type="journal article" date="2017" name="Nat. Commun.">
        <title>The asparagus genome sheds light on the origin and evolution of a young Y chromosome.</title>
        <authorList>
            <person name="Harkess A."/>
            <person name="Zhou J."/>
            <person name="Xu C."/>
            <person name="Bowers J.E."/>
            <person name="Van der Hulst R."/>
            <person name="Ayyampalayam S."/>
            <person name="Mercati F."/>
            <person name="Riccardi P."/>
            <person name="McKain M.R."/>
            <person name="Kakrana A."/>
            <person name="Tang H."/>
            <person name="Ray J."/>
            <person name="Groenendijk J."/>
            <person name="Arikit S."/>
            <person name="Mathioni S.M."/>
            <person name="Nakano M."/>
            <person name="Shan H."/>
            <person name="Telgmann-Rauber A."/>
            <person name="Kanno A."/>
            <person name="Yue Z."/>
            <person name="Chen H."/>
            <person name="Li W."/>
            <person name="Chen Y."/>
            <person name="Xu X."/>
            <person name="Zhang Y."/>
            <person name="Luo S."/>
            <person name="Chen H."/>
            <person name="Gao J."/>
            <person name="Mao Z."/>
            <person name="Pires J.C."/>
            <person name="Luo M."/>
            <person name="Kudrna D."/>
            <person name="Wing R.A."/>
            <person name="Meyers B.C."/>
            <person name="Yi K."/>
            <person name="Kong H."/>
            <person name="Lavrijsen P."/>
            <person name="Sunseri F."/>
            <person name="Falavigna A."/>
            <person name="Ye Y."/>
            <person name="Leebens-Mack J.H."/>
            <person name="Chen G."/>
        </authorList>
    </citation>
    <scope>NUCLEOTIDE SEQUENCE [LARGE SCALE GENOMIC DNA]</scope>
    <source>
        <strain evidence="5">cv. DH0086</strain>
    </source>
</reference>
<organism evidence="4 5">
    <name type="scientific">Asparagus officinalis</name>
    <name type="common">Garden asparagus</name>
    <dbReference type="NCBI Taxonomy" id="4686"/>
    <lineage>
        <taxon>Eukaryota</taxon>
        <taxon>Viridiplantae</taxon>
        <taxon>Streptophyta</taxon>
        <taxon>Embryophyta</taxon>
        <taxon>Tracheophyta</taxon>
        <taxon>Spermatophyta</taxon>
        <taxon>Magnoliopsida</taxon>
        <taxon>Liliopsida</taxon>
        <taxon>Asparagales</taxon>
        <taxon>Asparagaceae</taxon>
        <taxon>Asparagoideae</taxon>
        <taxon>Asparagus</taxon>
    </lineage>
</organism>
<keyword evidence="2" id="KW-0806">Transcription termination</keyword>
<dbReference type="PANTHER" id="PTHR13068">
    <property type="entry name" value="CGI-12 PROTEIN-RELATED"/>
    <property type="match status" value="1"/>
</dbReference>
<gene>
    <name evidence="4" type="ORF">A4U43_C07F35500</name>
</gene>
<dbReference type="Proteomes" id="UP000243459">
    <property type="component" value="Chromosome 7"/>
</dbReference>
<dbReference type="Pfam" id="PF02536">
    <property type="entry name" value="mTERF"/>
    <property type="match status" value="1"/>
</dbReference>
<dbReference type="Gramene" id="ONK65279">
    <property type="protein sequence ID" value="ONK65279"/>
    <property type="gene ID" value="A4U43_C07F35500"/>
</dbReference>
<dbReference type="Gene3D" id="1.25.70.10">
    <property type="entry name" value="Transcription termination factor 3, mitochondrial"/>
    <property type="match status" value="1"/>
</dbReference>
<dbReference type="GO" id="GO:0006353">
    <property type="term" value="P:DNA-templated transcription termination"/>
    <property type="evidence" value="ECO:0007669"/>
    <property type="project" value="UniProtKB-KW"/>
</dbReference>
<comment type="similarity">
    <text evidence="1">Belongs to the mTERF family.</text>
</comment>
<accession>A0A5P1EKF3</accession>
<dbReference type="PANTHER" id="PTHR13068:SF236">
    <property type="entry name" value="OS02G0749800 PROTEIN"/>
    <property type="match status" value="1"/>
</dbReference>
<dbReference type="SMART" id="SM00733">
    <property type="entry name" value="Mterf"/>
    <property type="match status" value="2"/>
</dbReference>
<evidence type="ECO:0000313" key="4">
    <source>
        <dbReference type="EMBL" id="ONK65279.1"/>
    </source>
</evidence>
<protein>
    <submittedName>
        <fullName evidence="4">Uncharacterized protein</fullName>
    </submittedName>
</protein>
<keyword evidence="2" id="KW-0804">Transcription</keyword>
<evidence type="ECO:0000256" key="3">
    <source>
        <dbReference type="ARBA" id="ARBA00022946"/>
    </source>
</evidence>
<dbReference type="InterPro" id="IPR003690">
    <property type="entry name" value="MTERF"/>
</dbReference>
<proteinExistence type="inferred from homology"/>
<dbReference type="AlphaFoldDB" id="A0A5P1EKF3"/>
<evidence type="ECO:0000256" key="2">
    <source>
        <dbReference type="ARBA" id="ARBA00022472"/>
    </source>
</evidence>
<keyword evidence="3" id="KW-0809">Transit peptide</keyword>
<evidence type="ECO:0000256" key="1">
    <source>
        <dbReference type="ARBA" id="ARBA00007692"/>
    </source>
</evidence>
<dbReference type="InterPro" id="IPR038538">
    <property type="entry name" value="MTERF_sf"/>
</dbReference>
<keyword evidence="2" id="KW-0805">Transcription regulation</keyword>
<keyword evidence="5" id="KW-1185">Reference proteome</keyword>
<dbReference type="EMBL" id="CM007387">
    <property type="protein sequence ID" value="ONK65279.1"/>
    <property type="molecule type" value="Genomic_DNA"/>
</dbReference>